<dbReference type="HOGENOM" id="CLU_3438284_0_0_1"/>
<proteinExistence type="predicted"/>
<dbReference type="EMBL" id="AMYD01002578">
    <property type="protein sequence ID" value="EQB48591.1"/>
    <property type="molecule type" value="Genomic_DNA"/>
</dbReference>
<evidence type="ECO:0000313" key="1">
    <source>
        <dbReference type="EMBL" id="EQB48591.1"/>
    </source>
</evidence>
<dbReference type="Proteomes" id="UP000015530">
    <property type="component" value="Unassembled WGS sequence"/>
</dbReference>
<comment type="caution">
    <text evidence="1">The sequence shown here is derived from an EMBL/GenBank/DDBJ whole genome shotgun (WGS) entry which is preliminary data.</text>
</comment>
<sequence length="10" mass="1205">MPKSQRKFAI</sequence>
<protein>
    <submittedName>
        <fullName evidence="1">Uncharacterized protein</fullName>
    </submittedName>
</protein>
<name>T0LA78_COLGC</name>
<accession>T0LA78</accession>
<organism evidence="1 2">
    <name type="scientific">Colletotrichum gloeosporioides (strain Cg-14)</name>
    <name type="common">Anthracnose fungus</name>
    <name type="synonym">Glomerella cingulata</name>
    <dbReference type="NCBI Taxonomy" id="1237896"/>
    <lineage>
        <taxon>Eukaryota</taxon>
        <taxon>Fungi</taxon>
        <taxon>Dikarya</taxon>
        <taxon>Ascomycota</taxon>
        <taxon>Pezizomycotina</taxon>
        <taxon>Sordariomycetes</taxon>
        <taxon>Hypocreomycetidae</taxon>
        <taxon>Glomerellales</taxon>
        <taxon>Glomerellaceae</taxon>
        <taxon>Colletotrichum</taxon>
        <taxon>Colletotrichum gloeosporioides species complex</taxon>
    </lineage>
</organism>
<gene>
    <name evidence="1" type="ORF">CGLO_12164</name>
</gene>
<evidence type="ECO:0000313" key="2">
    <source>
        <dbReference type="Proteomes" id="UP000015530"/>
    </source>
</evidence>
<reference evidence="2" key="1">
    <citation type="journal article" date="2013" name="Mol. Plant Microbe Interact.">
        <title>Global aspects of pacC regulation of pathogenicity genes in Colletotrichum gloeosporioides as revealed by transcriptome analysis.</title>
        <authorList>
            <person name="Alkan N."/>
            <person name="Meng X."/>
            <person name="Friedlander G."/>
            <person name="Reuveni E."/>
            <person name="Sukno S."/>
            <person name="Sherman A."/>
            <person name="Thon M."/>
            <person name="Fluhr R."/>
            <person name="Prusky D."/>
        </authorList>
    </citation>
    <scope>NUCLEOTIDE SEQUENCE [LARGE SCALE GENOMIC DNA]</scope>
    <source>
        <strain evidence="2">Cg-14</strain>
    </source>
</reference>